<dbReference type="PANTHER" id="PTHR32401:SF49">
    <property type="entry name" value="OS10G0129200 PROTEIN"/>
    <property type="match status" value="1"/>
</dbReference>
<dbReference type="EMBL" id="LFYR01001417">
    <property type="protein sequence ID" value="KMZ62070.1"/>
    <property type="molecule type" value="Genomic_DNA"/>
</dbReference>
<keyword evidence="2" id="KW-0430">Lectin</keyword>
<dbReference type="STRING" id="29655.A0A0K9P1J0"/>
<dbReference type="Proteomes" id="UP000036987">
    <property type="component" value="Unassembled WGS sequence"/>
</dbReference>
<feature type="transmembrane region" description="Helical" evidence="3">
    <location>
        <begin position="12"/>
        <end position="30"/>
    </location>
</feature>
<dbReference type="SUPFAM" id="SSF49899">
    <property type="entry name" value="Concanavalin A-like lectins/glucanases"/>
    <property type="match status" value="1"/>
</dbReference>
<dbReference type="GO" id="GO:0030246">
    <property type="term" value="F:carbohydrate binding"/>
    <property type="evidence" value="ECO:0007669"/>
    <property type="project" value="UniProtKB-KW"/>
</dbReference>
<name>A0A0K9P1J0_ZOSMR</name>
<dbReference type="InterPro" id="IPR050258">
    <property type="entry name" value="Leguminous_Lectin"/>
</dbReference>
<evidence type="ECO:0000259" key="4">
    <source>
        <dbReference type="Pfam" id="PF00139"/>
    </source>
</evidence>
<dbReference type="InterPro" id="IPR013320">
    <property type="entry name" value="ConA-like_dom_sf"/>
</dbReference>
<dbReference type="PANTHER" id="PTHR32401">
    <property type="entry name" value="CONCANAVALIN A-LIKE LECTIN FAMILY PROTEIN"/>
    <property type="match status" value="1"/>
</dbReference>
<evidence type="ECO:0000256" key="3">
    <source>
        <dbReference type="SAM" id="Phobius"/>
    </source>
</evidence>
<reference evidence="6" key="1">
    <citation type="journal article" date="2016" name="Nature">
        <title>The genome of the seagrass Zostera marina reveals angiosperm adaptation to the sea.</title>
        <authorList>
            <person name="Olsen J.L."/>
            <person name="Rouze P."/>
            <person name="Verhelst B."/>
            <person name="Lin Y.-C."/>
            <person name="Bayer T."/>
            <person name="Collen J."/>
            <person name="Dattolo E."/>
            <person name="De Paoli E."/>
            <person name="Dittami S."/>
            <person name="Maumus F."/>
            <person name="Michel G."/>
            <person name="Kersting A."/>
            <person name="Lauritano C."/>
            <person name="Lohaus R."/>
            <person name="Toepel M."/>
            <person name="Tonon T."/>
            <person name="Vanneste K."/>
            <person name="Amirebrahimi M."/>
            <person name="Brakel J."/>
            <person name="Bostroem C."/>
            <person name="Chovatia M."/>
            <person name="Grimwood J."/>
            <person name="Jenkins J.W."/>
            <person name="Jueterbock A."/>
            <person name="Mraz A."/>
            <person name="Stam W.T."/>
            <person name="Tice H."/>
            <person name="Bornberg-Bauer E."/>
            <person name="Green P.J."/>
            <person name="Pearson G.A."/>
            <person name="Procaccini G."/>
            <person name="Duarte C.M."/>
            <person name="Schmutz J."/>
            <person name="Reusch T.B.H."/>
            <person name="Van de Peer Y."/>
        </authorList>
    </citation>
    <scope>NUCLEOTIDE SEQUENCE [LARGE SCALE GENOMIC DNA]</scope>
    <source>
        <strain evidence="6">cv. Finnish</strain>
    </source>
</reference>
<dbReference type="Gene3D" id="2.60.120.200">
    <property type="match status" value="2"/>
</dbReference>
<comment type="caution">
    <text evidence="5">The sequence shown here is derived from an EMBL/GenBank/DDBJ whole genome shotgun (WGS) entry which is preliminary data.</text>
</comment>
<keyword evidence="6" id="KW-1185">Reference proteome</keyword>
<protein>
    <recommendedName>
        <fullName evidence="4">Legume lectin domain-containing protein</fullName>
    </recommendedName>
</protein>
<dbReference type="OMA" id="NTHRERH"/>
<evidence type="ECO:0000256" key="2">
    <source>
        <dbReference type="ARBA" id="ARBA00022734"/>
    </source>
</evidence>
<keyword evidence="3" id="KW-0472">Membrane</keyword>
<dbReference type="AlphaFoldDB" id="A0A0K9P1J0"/>
<comment type="similarity">
    <text evidence="1">Belongs to the leguminous lectin family.</text>
</comment>
<proteinExistence type="inferred from homology"/>
<accession>A0A0K9P1J0</accession>
<sequence>MMFGKFHCLPHPLRLSYILLFIISLSLDFIPSMQISFNYSNFKKHVSADRGLCGLEADGQICLYGDAYLNPRGEIAVDSNHWHVDYLYYWSAAVYSEPMIFWNRQNIKIANFNSEFSFLVVSSKDIETGSFSFFMSDFPYSHSEDEYLGFFGSFLTIEFNFESKAIDNQVGIHVNSVDSKRTKSIPFEFTEGSTVRVDYDSINSNLSISVQHKDSTIFLSHVVQLKTILPENVSVGFIGKTNSTDNEYIISSWSFLSTSINDLEEPDSPYQQSKSNLKFSLLSFIIGLAAGTILLISLIGGILCQFLYYWNYTTLARVEEEDDRKVKQ</sequence>
<evidence type="ECO:0000313" key="6">
    <source>
        <dbReference type="Proteomes" id="UP000036987"/>
    </source>
</evidence>
<evidence type="ECO:0000313" key="5">
    <source>
        <dbReference type="EMBL" id="KMZ62070.1"/>
    </source>
</evidence>
<evidence type="ECO:0000256" key="1">
    <source>
        <dbReference type="ARBA" id="ARBA00007606"/>
    </source>
</evidence>
<organism evidence="5 6">
    <name type="scientific">Zostera marina</name>
    <name type="common">Eelgrass</name>
    <dbReference type="NCBI Taxonomy" id="29655"/>
    <lineage>
        <taxon>Eukaryota</taxon>
        <taxon>Viridiplantae</taxon>
        <taxon>Streptophyta</taxon>
        <taxon>Embryophyta</taxon>
        <taxon>Tracheophyta</taxon>
        <taxon>Spermatophyta</taxon>
        <taxon>Magnoliopsida</taxon>
        <taxon>Liliopsida</taxon>
        <taxon>Zosteraceae</taxon>
        <taxon>Zostera</taxon>
    </lineage>
</organism>
<keyword evidence="3" id="KW-0812">Transmembrane</keyword>
<dbReference type="OrthoDB" id="693949at2759"/>
<feature type="domain" description="Legume lectin" evidence="4">
    <location>
        <begin position="35"/>
        <end position="264"/>
    </location>
</feature>
<keyword evidence="3" id="KW-1133">Transmembrane helix</keyword>
<dbReference type="Pfam" id="PF00139">
    <property type="entry name" value="Lectin_legB"/>
    <property type="match status" value="1"/>
</dbReference>
<feature type="transmembrane region" description="Helical" evidence="3">
    <location>
        <begin position="281"/>
        <end position="310"/>
    </location>
</feature>
<dbReference type="InterPro" id="IPR001220">
    <property type="entry name" value="Legume_lectin_dom"/>
</dbReference>
<gene>
    <name evidence="5" type="ORF">ZOSMA_494G00010</name>
</gene>